<proteinExistence type="predicted"/>
<dbReference type="AlphaFoldDB" id="A0A0B6YG22"/>
<evidence type="ECO:0000313" key="1">
    <source>
        <dbReference type="EMBL" id="CEK54746.1"/>
    </source>
</evidence>
<organism evidence="1">
    <name type="scientific">Arion vulgaris</name>
    <dbReference type="NCBI Taxonomy" id="1028688"/>
    <lineage>
        <taxon>Eukaryota</taxon>
        <taxon>Metazoa</taxon>
        <taxon>Spiralia</taxon>
        <taxon>Lophotrochozoa</taxon>
        <taxon>Mollusca</taxon>
        <taxon>Gastropoda</taxon>
        <taxon>Heterobranchia</taxon>
        <taxon>Euthyneura</taxon>
        <taxon>Panpulmonata</taxon>
        <taxon>Eupulmonata</taxon>
        <taxon>Stylommatophora</taxon>
        <taxon>Helicina</taxon>
        <taxon>Arionoidea</taxon>
        <taxon>Arionidae</taxon>
        <taxon>Arion</taxon>
    </lineage>
</organism>
<protein>
    <submittedName>
        <fullName evidence="1">Uncharacterized protein</fullName>
    </submittedName>
</protein>
<sequence length="56" mass="6571">VQVGENLLLSYEKTSDQTTINYFNCLWSTIMQVGERLLLSYEKTSDKKTIACFIWF</sequence>
<gene>
    <name evidence="1" type="primary">ORF23550</name>
</gene>
<name>A0A0B6YG22_9EUPU</name>
<dbReference type="EMBL" id="HACG01007881">
    <property type="protein sequence ID" value="CEK54746.1"/>
    <property type="molecule type" value="Transcribed_RNA"/>
</dbReference>
<reference evidence="1" key="1">
    <citation type="submission" date="2014-12" db="EMBL/GenBank/DDBJ databases">
        <title>Insight into the proteome of Arion vulgaris.</title>
        <authorList>
            <person name="Aradska J."/>
            <person name="Bulat T."/>
            <person name="Smidak R."/>
            <person name="Sarate P."/>
            <person name="Gangsoo J."/>
            <person name="Sialana F."/>
            <person name="Bilban M."/>
            <person name="Lubec G."/>
        </authorList>
    </citation>
    <scope>NUCLEOTIDE SEQUENCE</scope>
    <source>
        <tissue evidence="1">Skin</tissue>
    </source>
</reference>
<accession>A0A0B6YG22</accession>
<feature type="non-terminal residue" evidence="1">
    <location>
        <position position="1"/>
    </location>
</feature>